<reference evidence="3" key="1">
    <citation type="submission" date="2020-08" db="EMBL/GenBank/DDBJ databases">
        <title>Multicomponent nature underlies the extraordinary mechanical properties of spider dragline silk.</title>
        <authorList>
            <person name="Kono N."/>
            <person name="Nakamura H."/>
            <person name="Mori M."/>
            <person name="Yoshida Y."/>
            <person name="Ohtoshi R."/>
            <person name="Malay A.D."/>
            <person name="Moran D.A.P."/>
            <person name="Tomita M."/>
            <person name="Numata K."/>
            <person name="Arakawa K."/>
        </authorList>
    </citation>
    <scope>NUCLEOTIDE SEQUENCE</scope>
</reference>
<gene>
    <name evidence="3" type="ORF">NPIL_382961</name>
</gene>
<keyword evidence="2" id="KW-1133">Transmembrane helix</keyword>
<name>A0A8X6QBK9_NEPPI</name>
<feature type="region of interest" description="Disordered" evidence="1">
    <location>
        <begin position="131"/>
        <end position="151"/>
    </location>
</feature>
<dbReference type="EMBL" id="BMAW01030690">
    <property type="protein sequence ID" value="GFU17677.1"/>
    <property type="molecule type" value="Genomic_DNA"/>
</dbReference>
<dbReference type="Proteomes" id="UP000887013">
    <property type="component" value="Unassembled WGS sequence"/>
</dbReference>
<protein>
    <submittedName>
        <fullName evidence="3">Uncharacterized protein</fullName>
    </submittedName>
</protein>
<keyword evidence="2" id="KW-0472">Membrane</keyword>
<organism evidence="3 4">
    <name type="scientific">Nephila pilipes</name>
    <name type="common">Giant wood spider</name>
    <name type="synonym">Nephila maculata</name>
    <dbReference type="NCBI Taxonomy" id="299642"/>
    <lineage>
        <taxon>Eukaryota</taxon>
        <taxon>Metazoa</taxon>
        <taxon>Ecdysozoa</taxon>
        <taxon>Arthropoda</taxon>
        <taxon>Chelicerata</taxon>
        <taxon>Arachnida</taxon>
        <taxon>Araneae</taxon>
        <taxon>Araneomorphae</taxon>
        <taxon>Entelegynae</taxon>
        <taxon>Araneoidea</taxon>
        <taxon>Nephilidae</taxon>
        <taxon>Nephila</taxon>
    </lineage>
</organism>
<comment type="caution">
    <text evidence="3">The sequence shown here is derived from an EMBL/GenBank/DDBJ whole genome shotgun (WGS) entry which is preliminary data.</text>
</comment>
<accession>A0A8X6QBK9</accession>
<proteinExistence type="predicted"/>
<evidence type="ECO:0000256" key="1">
    <source>
        <dbReference type="SAM" id="MobiDB-lite"/>
    </source>
</evidence>
<evidence type="ECO:0000313" key="3">
    <source>
        <dbReference type="EMBL" id="GFU17677.1"/>
    </source>
</evidence>
<sequence length="151" mass="17064">MMLVSIWGSPHIPDQGIRGQFNRHSGSFGTGRRFNGGSDKVQELGFQSAPFRDMIHLSVWFLQTSWFSWDGSVLCTYVTYVYALAIVFTKSVRVRDGDRRDRLAPEIGTWIERFSVNPLGSSVAGVQLDRDADGSDERYSQEDVRTGDHGW</sequence>
<keyword evidence="2" id="KW-0812">Transmembrane</keyword>
<keyword evidence="4" id="KW-1185">Reference proteome</keyword>
<evidence type="ECO:0000256" key="2">
    <source>
        <dbReference type="SAM" id="Phobius"/>
    </source>
</evidence>
<dbReference type="AlphaFoldDB" id="A0A8X6QBK9"/>
<evidence type="ECO:0000313" key="4">
    <source>
        <dbReference type="Proteomes" id="UP000887013"/>
    </source>
</evidence>
<feature type="transmembrane region" description="Helical" evidence="2">
    <location>
        <begin position="66"/>
        <end position="89"/>
    </location>
</feature>